<dbReference type="InterPro" id="IPR009097">
    <property type="entry name" value="Cyclic_Pdiesterase"/>
</dbReference>
<keyword evidence="2" id="KW-0436">Ligase</keyword>
<dbReference type="SUPFAM" id="SSF55144">
    <property type="entry name" value="LigT-like"/>
    <property type="match status" value="1"/>
</dbReference>
<sequence length="197" mass="20558">MPTPSTSDAPHTADDAGWPDAPGDTALTIHVPEADHLVRTPARAHVTVLYPFLPLPRVTGETDGALRELFAAVPAFTLHFGELSRWPGVLYLAPSPAGPLRALTGALRRRWPEAVPYRGVFGDAGLDPHLTLASGAGTDGIPDADFAPHLPLRAPVTEVRLIVSDGPGTPWRDLRAYPLGPAPSGTPPSGTAPSGTA</sequence>
<evidence type="ECO:0000313" key="2">
    <source>
        <dbReference type="EMBL" id="XCJ70278.1"/>
    </source>
</evidence>
<feature type="region of interest" description="Disordered" evidence="1">
    <location>
        <begin position="1"/>
        <end position="24"/>
    </location>
</feature>
<name>A0AAU8IPC3_9ACTN</name>
<feature type="compositionally biased region" description="Low complexity" evidence="1">
    <location>
        <begin position="187"/>
        <end position="197"/>
    </location>
</feature>
<dbReference type="Pfam" id="PF13563">
    <property type="entry name" value="2_5_RNA_ligase2"/>
    <property type="match status" value="1"/>
</dbReference>
<accession>A0AAU8IPC3</accession>
<organism evidence="2">
    <name type="scientific">Streptomyces tabacisoli</name>
    <dbReference type="NCBI Taxonomy" id="3156398"/>
    <lineage>
        <taxon>Bacteria</taxon>
        <taxon>Bacillati</taxon>
        <taxon>Actinomycetota</taxon>
        <taxon>Actinomycetes</taxon>
        <taxon>Kitasatosporales</taxon>
        <taxon>Streptomycetaceae</taxon>
        <taxon>Streptomyces</taxon>
    </lineage>
</organism>
<feature type="compositionally biased region" description="Low complexity" evidence="1">
    <location>
        <begin position="15"/>
        <end position="24"/>
    </location>
</feature>
<dbReference type="Gene3D" id="3.90.1140.10">
    <property type="entry name" value="Cyclic phosphodiesterase"/>
    <property type="match status" value="1"/>
</dbReference>
<feature type="region of interest" description="Disordered" evidence="1">
    <location>
        <begin position="176"/>
        <end position="197"/>
    </location>
</feature>
<dbReference type="AlphaFoldDB" id="A0AAU8IPC3"/>
<dbReference type="KEGG" id="stac:ABII15_09980"/>
<protein>
    <submittedName>
        <fullName evidence="2">2'-5' RNA ligase family protein</fullName>
    </submittedName>
</protein>
<dbReference type="EMBL" id="CP159534">
    <property type="protein sequence ID" value="XCJ70278.1"/>
    <property type="molecule type" value="Genomic_DNA"/>
</dbReference>
<evidence type="ECO:0000256" key="1">
    <source>
        <dbReference type="SAM" id="MobiDB-lite"/>
    </source>
</evidence>
<reference evidence="2" key="1">
    <citation type="submission" date="2024-06" db="EMBL/GenBank/DDBJ databases">
        <title>Streptomyces sp. strain HUAS MG91 genome sequences.</title>
        <authorList>
            <person name="Mo P."/>
        </authorList>
    </citation>
    <scope>NUCLEOTIDE SEQUENCE</scope>
    <source>
        <strain evidence="2">HUAS MG91</strain>
    </source>
</reference>
<gene>
    <name evidence="2" type="ORF">ABII15_09980</name>
</gene>
<dbReference type="GO" id="GO:0016874">
    <property type="term" value="F:ligase activity"/>
    <property type="evidence" value="ECO:0007669"/>
    <property type="project" value="UniProtKB-KW"/>
</dbReference>
<proteinExistence type="predicted"/>